<reference evidence="1" key="1">
    <citation type="submission" date="2022-07" db="EMBL/GenBank/DDBJ databases">
        <title>Phylogenomic reconstructions and comparative analyses of Kickxellomycotina fungi.</title>
        <authorList>
            <person name="Reynolds N.K."/>
            <person name="Stajich J.E."/>
            <person name="Barry K."/>
            <person name="Grigoriev I.V."/>
            <person name="Crous P."/>
            <person name="Smith M.E."/>
        </authorList>
    </citation>
    <scope>NUCLEOTIDE SEQUENCE</scope>
    <source>
        <strain evidence="1">CBS 190363</strain>
    </source>
</reference>
<comment type="caution">
    <text evidence="1">The sequence shown here is derived from an EMBL/GenBank/DDBJ whole genome shotgun (WGS) entry which is preliminary data.</text>
</comment>
<gene>
    <name evidence="1" type="ORF">IWW38_002904</name>
</gene>
<keyword evidence="2" id="KW-1185">Reference proteome</keyword>
<evidence type="ECO:0000313" key="1">
    <source>
        <dbReference type="EMBL" id="KAJ2893310.1"/>
    </source>
</evidence>
<evidence type="ECO:0000313" key="2">
    <source>
        <dbReference type="Proteomes" id="UP001139981"/>
    </source>
</evidence>
<proteinExistence type="predicted"/>
<sequence>MTSSSDAIDKRTSPIDLSQSARSTIKRVFIELDEWFVCSGKASSMLELVPLGRSVAPRAQTIMFTFLPCTPEMSARINQSEMAANVATFVSRIKQMTPNVREVRVGSRSTISMTSITPHFGSLISQLTKIAGSFEYIHFSDSPAAPMKLTLPEIHGLTQIKLFIAYPASDVDQFIRLIRQNAPTLLTIHIQSLYEFDTVGLVVDRSGRYIKYPRLTSLSIGEPARRPDQRPSTPSHIVPFPSLRQLRFVTRFPFDDDTLFRGNTGTLESLSVKFDVLSIAMLRSHNVFTLVSHPKLQYVRTGYVEGTRSVLPALSTKYLQFALSIGPAAPARDIDVVFGGRSLEPALSILGNHSCIQVLSLSNEHLAFWTIVAVIKSLPLLSDLSACLRDFHPMPAGVTHDELPVYVVSTYAPMSKRLRCLNVKVHRFSDVADAAKMVLLLALACPNFDYAAVAPTERKQFMKLLERNIASDMFKEHAPRLRRLLFHGWDAC</sequence>
<dbReference type="EMBL" id="JANBVB010000563">
    <property type="protein sequence ID" value="KAJ2893310.1"/>
    <property type="molecule type" value="Genomic_DNA"/>
</dbReference>
<name>A0ACC1M3T9_9FUNG</name>
<dbReference type="Proteomes" id="UP001139981">
    <property type="component" value="Unassembled WGS sequence"/>
</dbReference>
<protein>
    <submittedName>
        <fullName evidence="1">Uncharacterized protein</fullName>
    </submittedName>
</protein>
<organism evidence="1 2">
    <name type="scientific">Coemansia aciculifera</name>
    <dbReference type="NCBI Taxonomy" id="417176"/>
    <lineage>
        <taxon>Eukaryota</taxon>
        <taxon>Fungi</taxon>
        <taxon>Fungi incertae sedis</taxon>
        <taxon>Zoopagomycota</taxon>
        <taxon>Kickxellomycotina</taxon>
        <taxon>Kickxellomycetes</taxon>
        <taxon>Kickxellales</taxon>
        <taxon>Kickxellaceae</taxon>
        <taxon>Coemansia</taxon>
    </lineage>
</organism>
<accession>A0ACC1M3T9</accession>